<dbReference type="InterPro" id="IPR018989">
    <property type="entry name" value="DUF2001"/>
</dbReference>
<organism evidence="1 2">
    <name type="scientific">Pelosinus baikalensis</name>
    <dbReference type="NCBI Taxonomy" id="2892015"/>
    <lineage>
        <taxon>Bacteria</taxon>
        <taxon>Bacillati</taxon>
        <taxon>Bacillota</taxon>
        <taxon>Negativicutes</taxon>
        <taxon>Selenomonadales</taxon>
        <taxon>Sporomusaceae</taxon>
        <taxon>Pelosinus</taxon>
    </lineage>
</organism>
<dbReference type="Pfam" id="PF09393">
    <property type="entry name" value="DUF2001"/>
    <property type="match status" value="1"/>
</dbReference>
<gene>
    <name evidence="1" type="ORF">LMF89_25520</name>
</gene>
<evidence type="ECO:0000313" key="1">
    <source>
        <dbReference type="EMBL" id="MCC5468697.1"/>
    </source>
</evidence>
<dbReference type="SUPFAM" id="SSF69279">
    <property type="entry name" value="Phage tail proteins"/>
    <property type="match status" value="1"/>
</dbReference>
<comment type="caution">
    <text evidence="1">The sequence shown here is derived from an EMBL/GenBank/DDBJ whole genome shotgun (WGS) entry which is preliminary data.</text>
</comment>
<reference evidence="1" key="1">
    <citation type="submission" date="2021-11" db="EMBL/GenBank/DDBJ databases">
        <title>Description of a new species Pelosinus isolated from the bottom sediments of Lake Baikal.</title>
        <authorList>
            <person name="Zakharyuk A."/>
        </authorList>
    </citation>
    <scope>NUCLEOTIDE SEQUENCE</scope>
    <source>
        <strain evidence="1">Bkl1</strain>
    </source>
</reference>
<dbReference type="Gene3D" id="2.30.110.40">
    <property type="entry name" value="Phage tail tube protein"/>
    <property type="match status" value="1"/>
</dbReference>
<dbReference type="Proteomes" id="UP001165492">
    <property type="component" value="Unassembled WGS sequence"/>
</dbReference>
<evidence type="ECO:0000313" key="2">
    <source>
        <dbReference type="Proteomes" id="UP001165492"/>
    </source>
</evidence>
<keyword evidence="2" id="KW-1185">Reference proteome</keyword>
<dbReference type="InterPro" id="IPR038628">
    <property type="entry name" value="XkdM-like_sf"/>
</dbReference>
<accession>A0ABS8HZT8</accession>
<protein>
    <submittedName>
        <fullName evidence="1">Phage tail tube protein</fullName>
    </submittedName>
</protein>
<sequence length="148" mass="16391">MSKYKSQDTISAKEGRFFLDGIEMFNCVKLELTVEKDKAEIKRLGVRMTGHKTTGMSASGTVTEYHATSNVGLLFQKYKDTGEDIYLDGTAVVDDKSSGRGTERIALTGINFDSVTIINIDAEGDVIQDELPFTIEDFNYISPLNVTF</sequence>
<dbReference type="EMBL" id="JAJHJB010000102">
    <property type="protein sequence ID" value="MCC5468697.1"/>
    <property type="molecule type" value="Genomic_DNA"/>
</dbReference>
<dbReference type="RefSeq" id="WP_229537556.1">
    <property type="nucleotide sequence ID" value="NZ_JAJHJB010000102.1"/>
</dbReference>
<proteinExistence type="predicted"/>
<name>A0ABS8HZT8_9FIRM</name>